<feature type="domain" description="DUF7159" evidence="3">
    <location>
        <begin position="3"/>
        <end position="203"/>
    </location>
</feature>
<feature type="region of interest" description="Disordered" evidence="1">
    <location>
        <begin position="247"/>
        <end position="273"/>
    </location>
</feature>
<evidence type="ECO:0000313" key="5">
    <source>
        <dbReference type="Proteomes" id="UP000199707"/>
    </source>
</evidence>
<dbReference type="EMBL" id="FMUB01000003">
    <property type="protein sequence ID" value="SCX11411.1"/>
    <property type="molecule type" value="Genomic_DNA"/>
</dbReference>
<dbReference type="STRING" id="1502745.SAMN02799620_01561"/>
<feature type="region of interest" description="Disordered" evidence="1">
    <location>
        <begin position="293"/>
        <end position="316"/>
    </location>
</feature>
<accession>A0A1G4VST3</accession>
<dbReference type="InterPro" id="IPR055583">
    <property type="entry name" value="DUF7159"/>
</dbReference>
<protein>
    <submittedName>
        <fullName evidence="4">Uncharacterized protein</fullName>
    </submittedName>
</protein>
<gene>
    <name evidence="4" type="ORF">SAMN02799620_01561</name>
</gene>
<organism evidence="4 5">
    <name type="scientific">Mycolicibacterium fluoranthenivorans</name>
    <dbReference type="NCBI Taxonomy" id="258505"/>
    <lineage>
        <taxon>Bacteria</taxon>
        <taxon>Bacillati</taxon>
        <taxon>Actinomycetota</taxon>
        <taxon>Actinomycetes</taxon>
        <taxon>Mycobacteriales</taxon>
        <taxon>Mycobacteriaceae</taxon>
        <taxon>Mycolicibacterium</taxon>
    </lineage>
</organism>
<proteinExistence type="predicted"/>
<evidence type="ECO:0000313" key="4">
    <source>
        <dbReference type="EMBL" id="SCX11411.1"/>
    </source>
</evidence>
<dbReference type="Pfam" id="PF23715">
    <property type="entry name" value="DUF7157"/>
    <property type="match status" value="1"/>
</dbReference>
<dbReference type="Pfam" id="PF23717">
    <property type="entry name" value="DUF7159"/>
    <property type="match status" value="1"/>
</dbReference>
<evidence type="ECO:0000259" key="2">
    <source>
        <dbReference type="Pfam" id="PF23715"/>
    </source>
</evidence>
<dbReference type="Proteomes" id="UP000199707">
    <property type="component" value="Unassembled WGS sequence"/>
</dbReference>
<reference evidence="5" key="1">
    <citation type="submission" date="2016-10" db="EMBL/GenBank/DDBJ databases">
        <authorList>
            <person name="Varghese N."/>
            <person name="Submissions S."/>
        </authorList>
    </citation>
    <scope>NUCLEOTIDE SEQUENCE [LARGE SCALE GENOMIC DNA]</scope>
    <source>
        <strain evidence="5">UNC267MFSha1.1M11</strain>
    </source>
</reference>
<name>A0A1G4VST3_9MYCO</name>
<evidence type="ECO:0000256" key="1">
    <source>
        <dbReference type="SAM" id="MobiDB-lite"/>
    </source>
</evidence>
<feature type="domain" description="DUF7157" evidence="2">
    <location>
        <begin position="278"/>
        <end position="350"/>
    </location>
</feature>
<feature type="compositionally biased region" description="Pro residues" evidence="1">
    <location>
        <begin position="293"/>
        <end position="309"/>
    </location>
</feature>
<dbReference type="RefSeq" id="WP_090355291.1">
    <property type="nucleotide sequence ID" value="NZ_FMUB01000003.1"/>
</dbReference>
<evidence type="ECO:0000259" key="3">
    <source>
        <dbReference type="Pfam" id="PF23717"/>
    </source>
</evidence>
<dbReference type="InterPro" id="IPR055581">
    <property type="entry name" value="DUF7157"/>
</dbReference>
<dbReference type="AlphaFoldDB" id="A0A1G4VST3"/>
<sequence>MSLVLGLSVTTRDIRGELVDGATGEGDHLDRAVLDAAGIQDYLATLPADEELAAVGLTWTPDAESDAIKVREALDVYGGGAPVVAVREVEATEALARGIAEMTGHDFLVVCIVEPDAAVVATVDGYHVAVEQIDRMDAATLIERVCAVVRSARPSPDAVFVLGSEDSEELIEALQEETDRPVVTATEADFAMTRGAALASALLASQPATEPAKPRFSRVQLLASALGVASVAFVTSVSVVLASHGLPRVSETEPEPVAASAPLARPAPPPPSVDAVRAMARKPFALMNVPAPQAPAPAPAAPPPAPEPAAPANVAPVLPPAYLPPPAVPPPQPPRLRDRILDKIPIIGRFR</sequence>